<feature type="compositionally biased region" description="Pro residues" evidence="3">
    <location>
        <begin position="50"/>
        <end position="59"/>
    </location>
</feature>
<dbReference type="GO" id="GO:0046872">
    <property type="term" value="F:metal ion binding"/>
    <property type="evidence" value="ECO:0007669"/>
    <property type="project" value="UniProtKB-KW"/>
</dbReference>
<evidence type="ECO:0000259" key="4">
    <source>
        <dbReference type="PROSITE" id="PS51471"/>
    </source>
</evidence>
<evidence type="ECO:0000256" key="2">
    <source>
        <dbReference type="RuleBase" id="RU003682"/>
    </source>
</evidence>
<dbReference type="InterPro" id="IPR005123">
    <property type="entry name" value="Oxoglu/Fe-dep_dioxygenase_dom"/>
</dbReference>
<keyword evidence="2" id="KW-0560">Oxidoreductase</keyword>
<dbReference type="GO" id="GO:0016491">
    <property type="term" value="F:oxidoreductase activity"/>
    <property type="evidence" value="ECO:0007669"/>
    <property type="project" value="UniProtKB-KW"/>
</dbReference>
<evidence type="ECO:0000256" key="3">
    <source>
        <dbReference type="SAM" id="MobiDB-lite"/>
    </source>
</evidence>
<reference evidence="5 6" key="1">
    <citation type="submission" date="2019-11" db="EMBL/GenBank/DDBJ databases">
        <title>Whole genome sequence of Oryza granulata.</title>
        <authorList>
            <person name="Li W."/>
        </authorList>
    </citation>
    <scope>NUCLEOTIDE SEQUENCE [LARGE SCALE GENOMIC DNA]</scope>
    <source>
        <strain evidence="6">cv. Menghai</strain>
        <tissue evidence="5">Leaf</tissue>
    </source>
</reference>
<accession>A0A6G1DV59</accession>
<dbReference type="Proteomes" id="UP000479710">
    <property type="component" value="Unassembled WGS sequence"/>
</dbReference>
<evidence type="ECO:0000256" key="1">
    <source>
        <dbReference type="ARBA" id="ARBA00022896"/>
    </source>
</evidence>
<dbReference type="OrthoDB" id="1736837at2759"/>
<sequence>MPLPRRAATVRTQLAGRRQIHLAAGAQQQPEPAGLQQLLQPEPEVNDHPAPTPQPPTPQGEPRYRAPMVRLRVLPDEDHVPDNYGDAPDELGITPAVYQALERHLPRDLVGAPREVKSYFMRSILQNYVSSPSQRIRTQNHREYRLRKSVLYPDVGVNTLDSHHSYVVEYGEADDARGPSGAPPALPRMTLWVSSNAGEDQEHFVHPNVPGQVVLHHGSHRHGVFPVTSGERINMVMWCKSSMFREMKKFMTDFSGFCGECQFEWTERQMQHLQELMARISISGENEAP</sequence>
<dbReference type="PANTHER" id="PTHR24014">
    <property type="entry name" value="2-OXOGLUTARATE AND IRON-DEPENDENT OXYGENASE DOMAIN-CONTAINING PROTEIN 2"/>
    <property type="match status" value="1"/>
</dbReference>
<gene>
    <name evidence="5" type="ORF">E2562_000701</name>
</gene>
<dbReference type="AlphaFoldDB" id="A0A6G1DV59"/>
<keyword evidence="2" id="KW-0408">Iron</keyword>
<dbReference type="EMBL" id="SPHZ02000005">
    <property type="protein sequence ID" value="KAF0916092.1"/>
    <property type="molecule type" value="Genomic_DNA"/>
</dbReference>
<proteinExistence type="inferred from homology"/>
<organism evidence="5 6">
    <name type="scientific">Oryza meyeriana var. granulata</name>
    <dbReference type="NCBI Taxonomy" id="110450"/>
    <lineage>
        <taxon>Eukaryota</taxon>
        <taxon>Viridiplantae</taxon>
        <taxon>Streptophyta</taxon>
        <taxon>Embryophyta</taxon>
        <taxon>Tracheophyta</taxon>
        <taxon>Spermatophyta</taxon>
        <taxon>Magnoliopsida</taxon>
        <taxon>Liliopsida</taxon>
        <taxon>Poales</taxon>
        <taxon>Poaceae</taxon>
        <taxon>BOP clade</taxon>
        <taxon>Oryzoideae</taxon>
        <taxon>Oryzeae</taxon>
        <taxon>Oryzinae</taxon>
        <taxon>Oryza</taxon>
        <taxon>Oryza meyeriana</taxon>
    </lineage>
</organism>
<protein>
    <recommendedName>
        <fullName evidence="4">Fe2OG dioxygenase domain-containing protein</fullName>
    </recommendedName>
</protein>
<keyword evidence="6" id="KW-1185">Reference proteome</keyword>
<dbReference type="PROSITE" id="PS51471">
    <property type="entry name" value="FE2OG_OXY"/>
    <property type="match status" value="1"/>
</dbReference>
<feature type="compositionally biased region" description="Low complexity" evidence="3">
    <location>
        <begin position="23"/>
        <end position="43"/>
    </location>
</feature>
<feature type="region of interest" description="Disordered" evidence="3">
    <location>
        <begin position="23"/>
        <end position="64"/>
    </location>
</feature>
<dbReference type="GO" id="GO:0031418">
    <property type="term" value="F:L-ascorbic acid binding"/>
    <property type="evidence" value="ECO:0007669"/>
    <property type="project" value="UniProtKB-KW"/>
</dbReference>
<comment type="caution">
    <text evidence="5">The sequence shown here is derived from an EMBL/GenBank/DDBJ whole genome shotgun (WGS) entry which is preliminary data.</text>
</comment>
<evidence type="ECO:0000313" key="6">
    <source>
        <dbReference type="Proteomes" id="UP000479710"/>
    </source>
</evidence>
<name>A0A6G1DV59_9ORYZ</name>
<keyword evidence="1" id="KW-0847">Vitamin C</keyword>
<comment type="similarity">
    <text evidence="2">Belongs to the iron/ascorbate-dependent oxidoreductase family.</text>
</comment>
<feature type="domain" description="Fe2OG dioxygenase" evidence="4">
    <location>
        <begin position="117"/>
        <end position="241"/>
    </location>
</feature>
<keyword evidence="2" id="KW-0479">Metal-binding</keyword>
<evidence type="ECO:0000313" key="5">
    <source>
        <dbReference type="EMBL" id="KAF0916092.1"/>
    </source>
</evidence>
<dbReference type="PANTHER" id="PTHR24014:SF4">
    <property type="entry name" value="2-OXOGLUTARATE AND IRON-DEPENDENT OXYGENASE DOMAIN-CONTAINING PROTEIN 2"/>
    <property type="match status" value="1"/>
</dbReference>